<feature type="transmembrane region" description="Helical" evidence="1">
    <location>
        <begin position="21"/>
        <end position="40"/>
    </location>
</feature>
<gene>
    <name evidence="4" type="ORF">OG579_09205</name>
</gene>
<keyword evidence="1" id="KW-0812">Transmembrane</keyword>
<dbReference type="AlphaFoldDB" id="A0AAU4K789"/>
<feature type="domain" description="Mce/MlaD" evidence="2">
    <location>
        <begin position="46"/>
        <end position="119"/>
    </location>
</feature>
<protein>
    <submittedName>
        <fullName evidence="4">MCE family protein</fullName>
    </submittedName>
</protein>
<keyword evidence="1" id="KW-0472">Membrane</keyword>
<dbReference type="PANTHER" id="PTHR33371">
    <property type="entry name" value="INTERMEMBRANE PHOSPHOLIPID TRANSPORT SYSTEM BINDING PROTEIN MLAD-RELATED"/>
    <property type="match status" value="1"/>
</dbReference>
<dbReference type="KEGG" id="whr:OG579_09205"/>
<organism evidence="4 5">
    <name type="scientific">Williamsia herbipolensis</name>
    <dbReference type="NCBI Taxonomy" id="1603258"/>
    <lineage>
        <taxon>Bacteria</taxon>
        <taxon>Bacillati</taxon>
        <taxon>Actinomycetota</taxon>
        <taxon>Actinomycetes</taxon>
        <taxon>Mycobacteriales</taxon>
        <taxon>Nocardiaceae</taxon>
        <taxon>Williamsia</taxon>
    </lineage>
</organism>
<evidence type="ECO:0000256" key="1">
    <source>
        <dbReference type="SAM" id="Phobius"/>
    </source>
</evidence>
<dbReference type="Pfam" id="PF02470">
    <property type="entry name" value="MlaD"/>
    <property type="match status" value="1"/>
</dbReference>
<sequence length="357" mass="38648">MAEYRTRRDRVFRATAIKLGVFAVVMLLIFVGLVVVFSQYRSGSTNGYSATFSSASQIKPGSKVRIAGVEVGSVGDVTLTRDNAANVDFTVDRQYRLPTSVQAMIRYENLTGDRYLELGEGTGNPSQLLPDGGHIPESQTEPALDLDKLLGGFKPLFKTLKPAEVNQLSGSLIAVFQGQGPALNQLLASTASFTNTLADRDQLIGEVVDNLNATLGTIDDDKSGLDTSLDRLQQLISGLSSQRDTVGRAITDTSALTNDLAGLLDTNRPNLKRVVSETGQVSEQVLSDEPFVRGLLQRFPGDFKALSNLGSYGAWLQIWLCRVDIFFTGPDHKEIVYRSLDNTGNNVNPGGRCATPK</sequence>
<keyword evidence="1" id="KW-1133">Transmembrane helix</keyword>
<proteinExistence type="predicted"/>
<evidence type="ECO:0000259" key="3">
    <source>
        <dbReference type="Pfam" id="PF11887"/>
    </source>
</evidence>
<dbReference type="InterPro" id="IPR005693">
    <property type="entry name" value="Mce"/>
</dbReference>
<name>A0AAU4K789_9NOCA</name>
<dbReference type="Pfam" id="PF11887">
    <property type="entry name" value="Mce4_CUP1"/>
    <property type="match status" value="1"/>
</dbReference>
<accession>A0AAU4K789</accession>
<dbReference type="Proteomes" id="UP001432128">
    <property type="component" value="Chromosome"/>
</dbReference>
<dbReference type="NCBIfam" id="TIGR00996">
    <property type="entry name" value="Mtu_fam_mce"/>
    <property type="match status" value="1"/>
</dbReference>
<evidence type="ECO:0000259" key="2">
    <source>
        <dbReference type="Pfam" id="PF02470"/>
    </source>
</evidence>
<dbReference type="InterPro" id="IPR024516">
    <property type="entry name" value="Mce_C"/>
</dbReference>
<dbReference type="GO" id="GO:0051701">
    <property type="term" value="P:biological process involved in interaction with host"/>
    <property type="evidence" value="ECO:0007669"/>
    <property type="project" value="TreeGrafter"/>
</dbReference>
<dbReference type="GO" id="GO:0005576">
    <property type="term" value="C:extracellular region"/>
    <property type="evidence" value="ECO:0007669"/>
    <property type="project" value="TreeGrafter"/>
</dbReference>
<keyword evidence="5" id="KW-1185">Reference proteome</keyword>
<dbReference type="RefSeq" id="WP_055793293.1">
    <property type="nucleotide sequence ID" value="NZ_CP108021.1"/>
</dbReference>
<evidence type="ECO:0000313" key="4">
    <source>
        <dbReference type="EMBL" id="WUM21921.1"/>
    </source>
</evidence>
<dbReference type="InterPro" id="IPR052336">
    <property type="entry name" value="MlaD_Phospholipid_Transporter"/>
</dbReference>
<reference evidence="4 5" key="1">
    <citation type="submission" date="2022-10" db="EMBL/GenBank/DDBJ databases">
        <title>The complete genomes of actinobacterial strains from the NBC collection.</title>
        <authorList>
            <person name="Joergensen T.S."/>
            <person name="Alvarez Arevalo M."/>
            <person name="Sterndorff E.B."/>
            <person name="Faurdal D."/>
            <person name="Vuksanovic O."/>
            <person name="Mourched A.-S."/>
            <person name="Charusanti P."/>
            <person name="Shaw S."/>
            <person name="Blin K."/>
            <person name="Weber T."/>
        </authorList>
    </citation>
    <scope>NUCLEOTIDE SEQUENCE [LARGE SCALE GENOMIC DNA]</scope>
    <source>
        <strain evidence="4 5">NBC_00319</strain>
    </source>
</reference>
<dbReference type="InterPro" id="IPR003399">
    <property type="entry name" value="Mce/MlaD"/>
</dbReference>
<evidence type="ECO:0000313" key="5">
    <source>
        <dbReference type="Proteomes" id="UP001432128"/>
    </source>
</evidence>
<dbReference type="EMBL" id="CP108021">
    <property type="protein sequence ID" value="WUM21921.1"/>
    <property type="molecule type" value="Genomic_DNA"/>
</dbReference>
<feature type="domain" description="Mammalian cell entry C-terminal" evidence="3">
    <location>
        <begin position="127"/>
        <end position="331"/>
    </location>
</feature>
<dbReference type="PANTHER" id="PTHR33371:SF17">
    <property type="entry name" value="MCE-FAMILY PROTEIN MCE1B"/>
    <property type="match status" value="1"/>
</dbReference>